<proteinExistence type="predicted"/>
<feature type="non-terminal residue" evidence="3">
    <location>
        <position position="138"/>
    </location>
</feature>
<feature type="compositionally biased region" description="Basic and acidic residues" evidence="1">
    <location>
        <begin position="119"/>
        <end position="138"/>
    </location>
</feature>
<dbReference type="OrthoDB" id="8250712at2759"/>
<sequence length="138" mass="15648">MAALQYYTCLSLFGILLLAMIARAQDYGLEENVKELVARRKSLEFMKQLVEDIDDQLNRLHKRSCTIQLPGVECVYEDQAKKAKDKEVWLKDDSPGKKRSYYSCGFKVGNPEGCLGKLADGDNKDTSHWEDPDSPGKK</sequence>
<feature type="signal peptide" evidence="2">
    <location>
        <begin position="1"/>
        <end position="24"/>
    </location>
</feature>
<dbReference type="AlphaFoldDB" id="A0A087TVP3"/>
<feature type="chain" id="PRO_5001829965" evidence="2">
    <location>
        <begin position="25"/>
        <end position="138"/>
    </location>
</feature>
<dbReference type="OMA" id="VECVYED"/>
<evidence type="ECO:0000313" key="4">
    <source>
        <dbReference type="Proteomes" id="UP000054359"/>
    </source>
</evidence>
<name>A0A087TVP3_STEMI</name>
<evidence type="ECO:0000313" key="3">
    <source>
        <dbReference type="EMBL" id="KFM69182.1"/>
    </source>
</evidence>
<dbReference type="Proteomes" id="UP000054359">
    <property type="component" value="Unassembled WGS sequence"/>
</dbReference>
<accession>A0A087TVP3</accession>
<evidence type="ECO:0000256" key="1">
    <source>
        <dbReference type="SAM" id="MobiDB-lite"/>
    </source>
</evidence>
<organism evidence="3 4">
    <name type="scientific">Stegodyphus mimosarum</name>
    <name type="common">African social velvet spider</name>
    <dbReference type="NCBI Taxonomy" id="407821"/>
    <lineage>
        <taxon>Eukaryota</taxon>
        <taxon>Metazoa</taxon>
        <taxon>Ecdysozoa</taxon>
        <taxon>Arthropoda</taxon>
        <taxon>Chelicerata</taxon>
        <taxon>Arachnida</taxon>
        <taxon>Araneae</taxon>
        <taxon>Araneomorphae</taxon>
        <taxon>Entelegynae</taxon>
        <taxon>Eresoidea</taxon>
        <taxon>Eresidae</taxon>
        <taxon>Stegodyphus</taxon>
    </lineage>
</organism>
<dbReference type="EMBL" id="KK116957">
    <property type="protein sequence ID" value="KFM69182.1"/>
    <property type="molecule type" value="Genomic_DNA"/>
</dbReference>
<gene>
    <name evidence="3" type="ORF">X975_18249</name>
</gene>
<protein>
    <submittedName>
        <fullName evidence="3">Uncharacterized protein</fullName>
    </submittedName>
</protein>
<feature type="region of interest" description="Disordered" evidence="1">
    <location>
        <begin position="117"/>
        <end position="138"/>
    </location>
</feature>
<evidence type="ECO:0000256" key="2">
    <source>
        <dbReference type="SAM" id="SignalP"/>
    </source>
</evidence>
<keyword evidence="2" id="KW-0732">Signal</keyword>
<keyword evidence="4" id="KW-1185">Reference proteome</keyword>
<reference evidence="3 4" key="1">
    <citation type="submission" date="2013-11" db="EMBL/GenBank/DDBJ databases">
        <title>Genome sequencing of Stegodyphus mimosarum.</title>
        <authorList>
            <person name="Bechsgaard J."/>
        </authorList>
    </citation>
    <scope>NUCLEOTIDE SEQUENCE [LARGE SCALE GENOMIC DNA]</scope>
</reference>